<reference evidence="1" key="1">
    <citation type="submission" date="2022-06" db="EMBL/GenBank/DDBJ databases">
        <title>The First Complete Genome of the Simian Malaria Parasite Plasmodium brasilianum.</title>
        <authorList>
            <person name="Bajic M."/>
            <person name="Ravishankar S."/>
        </authorList>
    </citation>
    <scope>NUCLEOTIDE SEQUENCE</scope>
    <source>
        <strain evidence="1">Bolivian I</strain>
    </source>
</reference>
<comment type="caution">
    <text evidence="1">The sequence shown here is derived from an EMBL/GenBank/DDBJ whole genome shotgun (WGS) entry which is preliminary data.</text>
</comment>
<protein>
    <submittedName>
        <fullName evidence="1">Fam-l protein</fullName>
    </submittedName>
</protein>
<proteinExistence type="predicted"/>
<evidence type="ECO:0000313" key="2">
    <source>
        <dbReference type="Proteomes" id="UP001056978"/>
    </source>
</evidence>
<dbReference type="EMBL" id="CM043772">
    <property type="protein sequence ID" value="KAI4840336.1"/>
    <property type="molecule type" value="Genomic_DNA"/>
</dbReference>
<evidence type="ECO:0000313" key="1">
    <source>
        <dbReference type="EMBL" id="KAI4840336.1"/>
    </source>
</evidence>
<gene>
    <name evidence="1" type="ORF">MKS88_001057</name>
</gene>
<dbReference type="Proteomes" id="UP001056978">
    <property type="component" value="Chromosome 4"/>
</dbReference>
<keyword evidence="2" id="KW-1185">Reference proteome</keyword>
<accession>A0ACB9YFE2</accession>
<name>A0ACB9YFE2_PLABR</name>
<sequence length="273" mass="32063">MVQIIKLLFFIIISTFIFLSWKCYFNSNLWELSKSLIEQYSLHGKTYLRIYRLLAKCKKHKDSYFLILKEEIPKNGVNERKDITNNEKGTNTKSKQSSGSSLMNKGENKQPLKNKSCIFKIKKYSHLEKKIFKQLDYVNFLKNNKGISNKAYKKIIRKKYGLRIASPLILFLLVSIPSIVNLSLDKIINNNLFSVLKSCSLFTQFKTSLEAIWDSSEWLWKALFESKDKILDGLYVILIYVIPFFILGVTLISAFVYYHKKIKKYDKIKFGER</sequence>
<organism evidence="1 2">
    <name type="scientific">Plasmodium brasilianum</name>
    <dbReference type="NCBI Taxonomy" id="5824"/>
    <lineage>
        <taxon>Eukaryota</taxon>
        <taxon>Sar</taxon>
        <taxon>Alveolata</taxon>
        <taxon>Apicomplexa</taxon>
        <taxon>Aconoidasida</taxon>
        <taxon>Haemosporida</taxon>
        <taxon>Plasmodiidae</taxon>
        <taxon>Plasmodium</taxon>
        <taxon>Plasmodium (Plasmodium)</taxon>
    </lineage>
</organism>